<feature type="transmembrane region" description="Helical" evidence="8">
    <location>
        <begin position="299"/>
        <end position="317"/>
    </location>
</feature>
<keyword evidence="10" id="KW-1185">Reference proteome</keyword>
<dbReference type="Proteomes" id="UP001652582">
    <property type="component" value="Chromosome 4"/>
</dbReference>
<keyword evidence="4 8" id="KW-0812">Transmembrane</keyword>
<evidence type="ECO:0000259" key="9">
    <source>
        <dbReference type="Pfam" id="PF23055"/>
    </source>
</evidence>
<reference evidence="11" key="1">
    <citation type="submission" date="2025-08" db="UniProtKB">
        <authorList>
            <consortium name="RefSeq"/>
        </authorList>
    </citation>
    <scope>IDENTIFICATION</scope>
</reference>
<evidence type="ECO:0000256" key="4">
    <source>
        <dbReference type="ARBA" id="ARBA00022692"/>
    </source>
</evidence>
<feature type="transmembrane region" description="Helical" evidence="8">
    <location>
        <begin position="596"/>
        <end position="615"/>
    </location>
</feature>
<name>A0ABM3M8T6_BICAN</name>
<sequence length="628" mass="71191">MAQPEVSVSGVSVSARIPEFWTDLPRHWFIQAEAVLHPQKMSDEAKFQFVISKLGKDVIQQVTDILVKQPENGKYDTLKTRLLDIYEESENRKVQKLITEMELGDQKPSQLLRKMQELASGKVTDETLTILWQNHLPGWVRGILTASGLSDINALARMADKVTENAMPIQGVAAVRSARSDSPDVIAEIHKLGERLRKIENSQLPIKPKRNGYTLENYKGQPTTFHSMIKLTVIIGQVFALNPVLGAWESDSSKLRFSYLSGRCAYTILAILCQVIFLNVLFLIRYFMLFKASMNSNTAVVFFATNTIITVLFLRIATKWPQLCQYIAQIEAIDPLYDKTLVRRCNTSCILILLFAFLEHSFAQVTGIVFISDCRPEIPFYRGIINNSFPWIGLVVPYSPALGIFTQFLNFQLTFNWNFADVFIICVSFYLTSRLDQINRKIAAIKGKLVPSSFWRTVREDYNRATSLVRRVDEVIGSIVFVSFANNLFFICLQLLHTLADGFKKTPSCTTPDKRWFKGYEYAIYYVYSLTFLILRSLTVSLVASRIHAASREPVHTLYEVPSPEYCIEVKRFIQQIHGETVALTGLQFFKVKRGIVLAIAGTIVTYELVLMQFTGVTPTVSPISADG</sequence>
<dbReference type="InterPro" id="IPR009318">
    <property type="entry name" value="Gustatory_rcpt"/>
</dbReference>
<keyword evidence="3" id="KW-1003">Cell membrane</keyword>
<evidence type="ECO:0000256" key="2">
    <source>
        <dbReference type="ARBA" id="ARBA00005327"/>
    </source>
</evidence>
<gene>
    <name evidence="11" type="primary">LOC112057958</name>
</gene>
<evidence type="ECO:0000313" key="10">
    <source>
        <dbReference type="Proteomes" id="UP001652582"/>
    </source>
</evidence>
<evidence type="ECO:0000256" key="7">
    <source>
        <dbReference type="ARBA" id="ARBA00023170"/>
    </source>
</evidence>
<evidence type="ECO:0000313" key="11">
    <source>
        <dbReference type="RefSeq" id="XP_052747519.1"/>
    </source>
</evidence>
<dbReference type="Pfam" id="PF06151">
    <property type="entry name" value="Trehalose_recp"/>
    <property type="match status" value="1"/>
</dbReference>
<organism evidence="10 11">
    <name type="scientific">Bicyclus anynana</name>
    <name type="common">Squinting bush brown butterfly</name>
    <dbReference type="NCBI Taxonomy" id="110368"/>
    <lineage>
        <taxon>Eukaryota</taxon>
        <taxon>Metazoa</taxon>
        <taxon>Ecdysozoa</taxon>
        <taxon>Arthropoda</taxon>
        <taxon>Hexapoda</taxon>
        <taxon>Insecta</taxon>
        <taxon>Pterygota</taxon>
        <taxon>Neoptera</taxon>
        <taxon>Endopterygota</taxon>
        <taxon>Lepidoptera</taxon>
        <taxon>Glossata</taxon>
        <taxon>Ditrysia</taxon>
        <taxon>Papilionoidea</taxon>
        <taxon>Nymphalidae</taxon>
        <taxon>Satyrinae</taxon>
        <taxon>Satyrini</taxon>
        <taxon>Mycalesina</taxon>
        <taxon>Bicyclus</taxon>
    </lineage>
</organism>
<feature type="transmembrane region" description="Helical" evidence="8">
    <location>
        <begin position="523"/>
        <end position="544"/>
    </location>
</feature>
<evidence type="ECO:0000256" key="8">
    <source>
        <dbReference type="SAM" id="Phobius"/>
    </source>
</evidence>
<dbReference type="PANTHER" id="PTHR21421">
    <property type="entry name" value="GUSTATORY RECEPTOR"/>
    <property type="match status" value="1"/>
</dbReference>
<protein>
    <submittedName>
        <fullName evidence="11">Gustatory receptor for sugar taste 64f</fullName>
    </submittedName>
</protein>
<feature type="transmembrane region" description="Helical" evidence="8">
    <location>
        <begin position="265"/>
        <end position="287"/>
    </location>
</feature>
<dbReference type="GeneID" id="112057958"/>
<dbReference type="InterPro" id="IPR055469">
    <property type="entry name" value="DUF7041"/>
</dbReference>
<keyword evidence="5 8" id="KW-1133">Transmembrane helix</keyword>
<feature type="domain" description="DUF7041" evidence="9">
    <location>
        <begin position="17"/>
        <end position="98"/>
    </location>
</feature>
<comment type="subcellular location">
    <subcellularLocation>
        <location evidence="1">Cell membrane</location>
        <topology evidence="1">Multi-pass membrane protein</topology>
    </subcellularLocation>
</comment>
<keyword evidence="7 11" id="KW-0675">Receptor</keyword>
<feature type="transmembrane region" description="Helical" evidence="8">
    <location>
        <begin position="350"/>
        <end position="371"/>
    </location>
</feature>
<evidence type="ECO:0000256" key="3">
    <source>
        <dbReference type="ARBA" id="ARBA00022475"/>
    </source>
</evidence>
<evidence type="ECO:0000256" key="5">
    <source>
        <dbReference type="ARBA" id="ARBA00022989"/>
    </source>
</evidence>
<evidence type="ECO:0000256" key="1">
    <source>
        <dbReference type="ARBA" id="ARBA00004651"/>
    </source>
</evidence>
<dbReference type="PANTHER" id="PTHR21421:SF29">
    <property type="entry name" value="GUSTATORY RECEPTOR 5A FOR TREHALOSE-RELATED"/>
    <property type="match status" value="1"/>
</dbReference>
<proteinExistence type="inferred from homology"/>
<dbReference type="Pfam" id="PF23055">
    <property type="entry name" value="DUF7041"/>
    <property type="match status" value="1"/>
</dbReference>
<accession>A0ABM3M8T6</accession>
<feature type="transmembrane region" description="Helical" evidence="8">
    <location>
        <begin position="391"/>
        <end position="409"/>
    </location>
</feature>
<evidence type="ECO:0000256" key="6">
    <source>
        <dbReference type="ARBA" id="ARBA00023136"/>
    </source>
</evidence>
<feature type="transmembrane region" description="Helical" evidence="8">
    <location>
        <begin position="475"/>
        <end position="496"/>
    </location>
</feature>
<dbReference type="RefSeq" id="XP_052747519.1">
    <property type="nucleotide sequence ID" value="XM_052891559.1"/>
</dbReference>
<keyword evidence="6 8" id="KW-0472">Membrane</keyword>
<comment type="similarity">
    <text evidence="2">Belongs to the insect chemoreceptor superfamily. Gustatory receptor (GR) family. Gr5a subfamily.</text>
</comment>
<feature type="transmembrane region" description="Helical" evidence="8">
    <location>
        <begin position="415"/>
        <end position="432"/>
    </location>
</feature>